<feature type="transmembrane region" description="Helical" evidence="1">
    <location>
        <begin position="88"/>
        <end position="106"/>
    </location>
</feature>
<dbReference type="GeneID" id="88849185"/>
<evidence type="ECO:0000313" key="2">
    <source>
        <dbReference type="EMBL" id="BBH50467.1"/>
    </source>
</evidence>
<reference evidence="3" key="1">
    <citation type="submission" date="2018-11" db="EMBL/GenBank/DDBJ databases">
        <title>Comparative genomics of Parolsenella catena and Libanicoccus massiliensis: Reclassification of Libanicoccus massiliensis as Parolsenella massiliensis comb. nov.</title>
        <authorList>
            <person name="Sakamoto M."/>
            <person name="Ikeyama N."/>
            <person name="Murakami T."/>
            <person name="Mori H."/>
            <person name="Yuki M."/>
            <person name="Ohkuma M."/>
        </authorList>
    </citation>
    <scope>NUCLEOTIDE SEQUENCE [LARGE SCALE GENOMIC DNA]</scope>
    <source>
        <strain evidence="3">JCM 31932</strain>
    </source>
</reference>
<keyword evidence="1" id="KW-0472">Membrane</keyword>
<proteinExistence type="predicted"/>
<sequence length="592" mass="65382">MASPIKSARNLARKRGVFVVCGAIAVVFLALVIAAMAFAGPPIPPVPQGNVQFRWMGDRAVYMRIASSAFSLWGVSAYLRCLDRKNRIYLAGIAVFLVFWMLDAIIKWKTHSLWLGIFCWYFYYVPMTVIPLLTLLIGGRAAGLDRSPAARNIKNGLIALACALIVLVFSNNLHQLVFSFDSPNPGVVGEYEYRGGYWLFMIWNVLCYAGFFVCLARASRKHLRTFIAIIVGVFLVGVLYMLGYVFRLPFAMRLNFSLVYALLVVTALELSLDLGLIPSMVRFDKSFAKIPLDLRIVDLDGKTYLATTKAESVRRDTVRHLLEELAKNKGDGAVSIRTGEHEVTRVWPISGGAAILAQDVSGLDHVHAELEQVHAELLRDSEVLGAQVQVAKALAGVEAERKLVDEIEAALATSLSRAARILDTLPEGPGHDEERRREVERARMLVAYSKRKGSLVLSTSEDPELNRDRIVLIANELASDLRAVGIDCAAAVDLPHALATSEMSTLYDCIYDFAYVALDTKKPSLLYRLGTRPDGTAELRAVLESDDDDDLLARPQAVELERTLEARDVIFVLSGDAGELRLVARVRLGDDA</sequence>
<dbReference type="AlphaFoldDB" id="A0A3G9JY95"/>
<evidence type="ECO:0000313" key="3">
    <source>
        <dbReference type="Proteomes" id="UP000273154"/>
    </source>
</evidence>
<name>A0A3G9JY95_9ACTN</name>
<dbReference type="Proteomes" id="UP000273154">
    <property type="component" value="Chromosome"/>
</dbReference>
<organism evidence="2 3">
    <name type="scientific">Parolsenella catena</name>
    <dbReference type="NCBI Taxonomy" id="2003188"/>
    <lineage>
        <taxon>Bacteria</taxon>
        <taxon>Bacillati</taxon>
        <taxon>Actinomycetota</taxon>
        <taxon>Coriobacteriia</taxon>
        <taxon>Coriobacteriales</taxon>
        <taxon>Atopobiaceae</taxon>
        <taxon>Parolsenella</taxon>
    </lineage>
</organism>
<keyword evidence="3" id="KW-1185">Reference proteome</keyword>
<feature type="transmembrane region" description="Helical" evidence="1">
    <location>
        <begin position="225"/>
        <end position="246"/>
    </location>
</feature>
<dbReference type="RefSeq" id="WP_172596385.1">
    <property type="nucleotide sequence ID" value="NZ_AP019367.1"/>
</dbReference>
<feature type="transmembrane region" description="Helical" evidence="1">
    <location>
        <begin position="157"/>
        <end position="177"/>
    </location>
</feature>
<feature type="transmembrane region" description="Helical" evidence="1">
    <location>
        <begin position="112"/>
        <end position="137"/>
    </location>
</feature>
<dbReference type="EMBL" id="AP019367">
    <property type="protein sequence ID" value="BBH50467.1"/>
    <property type="molecule type" value="Genomic_DNA"/>
</dbReference>
<accession>A0A3G9JY95</accession>
<keyword evidence="1" id="KW-1133">Transmembrane helix</keyword>
<feature type="transmembrane region" description="Helical" evidence="1">
    <location>
        <begin position="197"/>
        <end position="218"/>
    </location>
</feature>
<keyword evidence="1" id="KW-0812">Transmembrane</keyword>
<feature type="transmembrane region" description="Helical" evidence="1">
    <location>
        <begin position="16"/>
        <end position="40"/>
    </location>
</feature>
<evidence type="ECO:0000256" key="1">
    <source>
        <dbReference type="SAM" id="Phobius"/>
    </source>
</evidence>
<protein>
    <submittedName>
        <fullName evidence="2">Uncharacterized protein</fullName>
    </submittedName>
</protein>
<gene>
    <name evidence="2" type="ORF">Pcatena_10540</name>
</gene>
<feature type="transmembrane region" description="Helical" evidence="1">
    <location>
        <begin position="60"/>
        <end position="81"/>
    </location>
</feature>
<dbReference type="KEGG" id="pcat:Pcatena_10540"/>